<reference evidence="2" key="1">
    <citation type="submission" date="2014-05" db="EMBL/GenBank/DDBJ databases">
        <title>The transcriptome of the halophilic microalga Tetraselmis sp. GSL018 isolated from the Great Salt Lake, Utah.</title>
        <authorList>
            <person name="Jinkerson R.E."/>
            <person name="D'Adamo S."/>
            <person name="Posewitz M.C."/>
        </authorList>
    </citation>
    <scope>NUCLEOTIDE SEQUENCE</scope>
    <source>
        <strain evidence="2">GSL018</strain>
    </source>
</reference>
<evidence type="ECO:0000256" key="1">
    <source>
        <dbReference type="SAM" id="MobiDB-lite"/>
    </source>
</evidence>
<accession>A0A061SI14</accession>
<dbReference type="EMBL" id="GBEZ01001003">
    <property type="protein sequence ID" value="JAC83933.1"/>
    <property type="molecule type" value="Transcribed_RNA"/>
</dbReference>
<proteinExistence type="predicted"/>
<feature type="region of interest" description="Disordered" evidence="1">
    <location>
        <begin position="1"/>
        <end position="25"/>
    </location>
</feature>
<organism evidence="2">
    <name type="scientific">Tetraselmis sp. GSL018</name>
    <dbReference type="NCBI Taxonomy" id="582737"/>
    <lineage>
        <taxon>Eukaryota</taxon>
        <taxon>Viridiplantae</taxon>
        <taxon>Chlorophyta</taxon>
        <taxon>core chlorophytes</taxon>
        <taxon>Chlorodendrophyceae</taxon>
        <taxon>Chlorodendrales</taxon>
        <taxon>Chlorodendraceae</taxon>
        <taxon>Tetraselmis</taxon>
    </lineage>
</organism>
<gene>
    <name evidence="2" type="ORF">TSPGSL018_2160</name>
</gene>
<protein>
    <submittedName>
        <fullName evidence="2">Uncharacterized protein</fullName>
    </submittedName>
</protein>
<feature type="compositionally biased region" description="Basic and acidic residues" evidence="1">
    <location>
        <begin position="13"/>
        <end position="25"/>
    </location>
</feature>
<sequence>GERRASRPGPRGPAERGERRAEGRVSDDALPAALLVLERGVVPPAGAWGVGLDLPAGLHGARGLARAVRRAVRRGVGEHAVDLAPARDERARGVGGHLPADGHVHEVEGRRLAVAEGLDVGLAGLDELRDGPDVGVLRRGVEGGHPAGVRPPALHARA</sequence>
<name>A0A061SI14_9CHLO</name>
<evidence type="ECO:0000313" key="2">
    <source>
        <dbReference type="EMBL" id="JAC83933.1"/>
    </source>
</evidence>
<feature type="non-terminal residue" evidence="2">
    <location>
        <position position="1"/>
    </location>
</feature>
<dbReference type="AlphaFoldDB" id="A0A061SI14"/>
<feature type="non-terminal residue" evidence="2">
    <location>
        <position position="158"/>
    </location>
</feature>